<evidence type="ECO:0000256" key="1">
    <source>
        <dbReference type="ARBA" id="ARBA00004141"/>
    </source>
</evidence>
<feature type="transmembrane region" description="Helical" evidence="7">
    <location>
        <begin position="56"/>
        <end position="80"/>
    </location>
</feature>
<feature type="transmembrane region" description="Helical" evidence="7">
    <location>
        <begin position="158"/>
        <end position="177"/>
    </location>
</feature>
<dbReference type="PANTHER" id="PTHR33048">
    <property type="entry name" value="PTH11-LIKE INTEGRAL MEMBRANE PROTEIN (AFU_ORTHOLOGUE AFUA_5G11245)"/>
    <property type="match status" value="1"/>
</dbReference>
<reference evidence="9" key="1">
    <citation type="submission" date="2016-05" db="EMBL/GenBank/DDBJ databases">
        <title>Lichen genome sequencing reveals its rich biosynthetic potential.</title>
        <authorList>
            <person name="Bertrand R.L."/>
            <person name="Abdel-Hameed M."/>
            <person name="Sorensen J.L."/>
        </authorList>
    </citation>
    <scope>NUCLEOTIDE SEQUENCE</scope>
</reference>
<evidence type="ECO:0000259" key="8">
    <source>
        <dbReference type="Pfam" id="PF20684"/>
    </source>
</evidence>
<sequence length="354" mass="38945">MSSSATQSSAVPSFTNENRGTSVLAVFWVETGIAIGFVGGRFYGRRLIGAVGLDDWSMLITLLLLIAASAVVTSTANLGGYRHLIHVPPQNINQVFLNTYIFQTLTTFAFGTSKFSIGFLILRLIPSSLVPTKALWDFTIPATCWSLNAKLANIYVGTIYNIVCDVILAVLPVFFVWKLKMSLVRRLCLSVLLGLGFLAAICGIAKITYVRTLKDVTDVTWINYPLTVWNGSEVFVIILCGSMPALKVLWDHHVKKTRQAPYSSNTYGSTKNEYIEMMGSSRDETTLRTASPSTSAREDGQASRIIATTRIEIKSGMVAEPCDTNNTNLPRARSRDSSHDGHRHPGWQIILKGD</sequence>
<evidence type="ECO:0000313" key="9">
    <source>
        <dbReference type="EMBL" id="ANM86611.1"/>
    </source>
</evidence>
<protein>
    <recommendedName>
        <fullName evidence="8">Rhodopsin domain-containing protein</fullName>
    </recommendedName>
</protein>
<comment type="subcellular location">
    <subcellularLocation>
        <location evidence="1">Membrane</location>
        <topology evidence="1">Multi-pass membrane protein</topology>
    </subcellularLocation>
</comment>
<feature type="region of interest" description="Disordered" evidence="6">
    <location>
        <begin position="317"/>
        <end position="354"/>
    </location>
</feature>
<feature type="domain" description="Rhodopsin" evidence="8">
    <location>
        <begin position="130"/>
        <end position="250"/>
    </location>
</feature>
<feature type="domain" description="Rhodopsin" evidence="8">
    <location>
        <begin position="41"/>
        <end position="126"/>
    </location>
</feature>
<evidence type="ECO:0000256" key="2">
    <source>
        <dbReference type="ARBA" id="ARBA00022692"/>
    </source>
</evidence>
<evidence type="ECO:0000256" key="7">
    <source>
        <dbReference type="SAM" id="Phobius"/>
    </source>
</evidence>
<name>A0A1Z1C4X6_CLAUC</name>
<evidence type="ECO:0000256" key="6">
    <source>
        <dbReference type="SAM" id="MobiDB-lite"/>
    </source>
</evidence>
<dbReference type="Pfam" id="PF20684">
    <property type="entry name" value="Fung_rhodopsin"/>
    <property type="match status" value="2"/>
</dbReference>
<accession>A0A1Z1C4X6</accession>
<evidence type="ECO:0000256" key="3">
    <source>
        <dbReference type="ARBA" id="ARBA00022989"/>
    </source>
</evidence>
<dbReference type="InterPro" id="IPR049326">
    <property type="entry name" value="Rhodopsin_dom_fungi"/>
</dbReference>
<dbReference type="EMBL" id="KX264280">
    <property type="protein sequence ID" value="ANM86611.1"/>
    <property type="molecule type" value="Genomic_DNA"/>
</dbReference>
<dbReference type="AlphaFoldDB" id="A0A1Z1C4X6"/>
<evidence type="ECO:0000256" key="4">
    <source>
        <dbReference type="ARBA" id="ARBA00023136"/>
    </source>
</evidence>
<proteinExistence type="inferred from homology"/>
<reference evidence="10" key="2">
    <citation type="submission" date="2017-12" db="EMBL/GenBank/DDBJ databases">
        <title>Genome Sequencing Reveals a Rich Biosynthetic Potential.</title>
        <authorList>
            <person name="Bertrand R.L."/>
            <person name="Abdel-Hameed M.E."/>
            <person name="Sorensen J.L."/>
        </authorList>
    </citation>
    <scope>NUCLEOTIDE SEQUENCE</scope>
</reference>
<evidence type="ECO:0000256" key="5">
    <source>
        <dbReference type="ARBA" id="ARBA00038359"/>
    </source>
</evidence>
<dbReference type="GO" id="GO:0016020">
    <property type="term" value="C:membrane"/>
    <property type="evidence" value="ECO:0007669"/>
    <property type="project" value="UniProtKB-SubCell"/>
</dbReference>
<feature type="transmembrane region" description="Helical" evidence="7">
    <location>
        <begin position="189"/>
        <end position="209"/>
    </location>
</feature>
<dbReference type="InterPro" id="IPR052337">
    <property type="entry name" value="SAT4-like"/>
</dbReference>
<keyword evidence="2 7" id="KW-0812">Transmembrane</keyword>
<feature type="transmembrane region" description="Helical" evidence="7">
    <location>
        <begin position="229"/>
        <end position="250"/>
    </location>
</feature>
<dbReference type="EMBL" id="MG777474">
    <property type="protein sequence ID" value="AUW30807.1"/>
    <property type="molecule type" value="Genomic_DNA"/>
</dbReference>
<comment type="similarity">
    <text evidence="5">Belongs to the SAT4 family.</text>
</comment>
<organism evidence="9">
    <name type="scientific">Cladonia uncialis subsp. uncialis</name>
    <dbReference type="NCBI Taxonomy" id="180999"/>
    <lineage>
        <taxon>Eukaryota</taxon>
        <taxon>Fungi</taxon>
        <taxon>Dikarya</taxon>
        <taxon>Ascomycota</taxon>
        <taxon>Pezizomycotina</taxon>
        <taxon>Lecanoromycetes</taxon>
        <taxon>OSLEUM clade</taxon>
        <taxon>Lecanoromycetidae</taxon>
        <taxon>Lecanorales</taxon>
        <taxon>Lecanorineae</taxon>
        <taxon>Cladoniaceae</taxon>
        <taxon>Cladonia</taxon>
    </lineage>
</organism>
<feature type="transmembrane region" description="Helical" evidence="7">
    <location>
        <begin position="20"/>
        <end position="44"/>
    </location>
</feature>
<feature type="region of interest" description="Disordered" evidence="6">
    <location>
        <begin position="281"/>
        <end position="302"/>
    </location>
</feature>
<evidence type="ECO:0000313" key="10">
    <source>
        <dbReference type="EMBL" id="AUW30807.1"/>
    </source>
</evidence>
<feature type="transmembrane region" description="Helical" evidence="7">
    <location>
        <begin position="100"/>
        <end position="122"/>
    </location>
</feature>
<keyword evidence="4 7" id="KW-0472">Membrane</keyword>
<keyword evidence="3 7" id="KW-1133">Transmembrane helix</keyword>
<dbReference type="PANTHER" id="PTHR33048:SF146">
    <property type="entry name" value="INTEGRAL MEMBRANE PROTEIN"/>
    <property type="match status" value="1"/>
</dbReference>